<feature type="compositionally biased region" description="Basic and acidic residues" evidence="5">
    <location>
        <begin position="1"/>
        <end position="12"/>
    </location>
</feature>
<sequence>MRDEERGTRELPDGTAPCSDGAESLGAGPSGPSGSLRVVGGIDSIPEQARPHPEEDSVEAGFLADGRDDEGAVQGAPPGGRIGASPVRVEARPRERATGGTMSEHERNAEEEATSARSVQATRHDPQDRSGARAMFVELRKLTDGSPEYAELRNKLVRMHLPLVEHLARRFRNRGEPLDDLTQVATIGLIKSVDRFDPERGVEFSTYATPTVVGEIKRHFRDKGWAVRVPRRLQELRLALTTATAELSQQHGRSPTVHELAEKLAISEEEVLEGLESANAYSTLSLDVPDTDDESPAVADTLGAEDEALEGVEYRESLKPLLEDLPPREKRILLLRFFGNMTQSQIAQEVGISQMHVSRLLARTLAQLREKLLVEE</sequence>
<evidence type="ECO:0000256" key="3">
    <source>
        <dbReference type="ARBA" id="ARBA00023125"/>
    </source>
</evidence>
<evidence type="ECO:0000256" key="5">
    <source>
        <dbReference type="SAM" id="MobiDB-lite"/>
    </source>
</evidence>
<feature type="compositionally biased region" description="Low complexity" evidence="5">
    <location>
        <begin position="21"/>
        <end position="36"/>
    </location>
</feature>
<dbReference type="Pfam" id="PF04542">
    <property type="entry name" value="Sigma70_r2"/>
    <property type="match status" value="1"/>
</dbReference>
<dbReference type="InterPro" id="IPR007624">
    <property type="entry name" value="RNA_pol_sigma70_r3"/>
</dbReference>
<dbReference type="InterPro" id="IPR013325">
    <property type="entry name" value="RNA_pol_sigma_r2"/>
</dbReference>
<feature type="domain" description="RNA polymerase sigma-70 region 4" evidence="8">
    <location>
        <begin position="321"/>
        <end position="370"/>
    </location>
</feature>
<dbReference type="Gene3D" id="1.10.10.10">
    <property type="entry name" value="Winged helix-like DNA-binding domain superfamily/Winged helix DNA-binding domain"/>
    <property type="match status" value="2"/>
</dbReference>
<dbReference type="PANTHER" id="PTHR30385:SF4">
    <property type="entry name" value="RNA POLYMERASE SIGMA-E FACTOR"/>
    <property type="match status" value="1"/>
</dbReference>
<dbReference type="NCBIfam" id="TIGR02937">
    <property type="entry name" value="sigma70-ECF"/>
    <property type="match status" value="1"/>
</dbReference>
<dbReference type="PRINTS" id="PR00046">
    <property type="entry name" value="SIGMA70FCT"/>
</dbReference>
<keyword evidence="2" id="KW-0731">Sigma factor</keyword>
<evidence type="ECO:0000259" key="6">
    <source>
        <dbReference type="Pfam" id="PF04539"/>
    </source>
</evidence>
<dbReference type="NCBIfam" id="TIGR02980">
    <property type="entry name" value="SigBFG"/>
    <property type="match status" value="1"/>
</dbReference>
<dbReference type="RefSeq" id="WP_369172298.1">
    <property type="nucleotide sequence ID" value="NZ_CP163439.1"/>
</dbReference>
<dbReference type="Pfam" id="PF04539">
    <property type="entry name" value="Sigma70_r3"/>
    <property type="match status" value="1"/>
</dbReference>
<dbReference type="EMBL" id="CP163439">
    <property type="protein sequence ID" value="XDQ37555.1"/>
    <property type="molecule type" value="Genomic_DNA"/>
</dbReference>
<dbReference type="GO" id="GO:0016987">
    <property type="term" value="F:sigma factor activity"/>
    <property type="evidence" value="ECO:0007669"/>
    <property type="project" value="UniProtKB-KW"/>
</dbReference>
<dbReference type="GO" id="GO:0006352">
    <property type="term" value="P:DNA-templated transcription initiation"/>
    <property type="evidence" value="ECO:0007669"/>
    <property type="project" value="InterPro"/>
</dbReference>
<protein>
    <submittedName>
        <fullName evidence="9">RNA polymerase sigma factor SigF</fullName>
    </submittedName>
</protein>
<feature type="domain" description="RNA polymerase sigma-70 region 3" evidence="6">
    <location>
        <begin position="237"/>
        <end position="296"/>
    </location>
</feature>
<dbReference type="CDD" id="cd06171">
    <property type="entry name" value="Sigma70_r4"/>
    <property type="match status" value="1"/>
</dbReference>
<organism evidence="9">
    <name type="scientific">Streptomyces sp. R28</name>
    <dbReference type="NCBI Taxonomy" id="3238628"/>
    <lineage>
        <taxon>Bacteria</taxon>
        <taxon>Bacillati</taxon>
        <taxon>Actinomycetota</taxon>
        <taxon>Actinomycetes</taxon>
        <taxon>Kitasatosporales</taxon>
        <taxon>Streptomycetaceae</taxon>
        <taxon>Streptomyces</taxon>
    </lineage>
</organism>
<dbReference type="SUPFAM" id="SSF88659">
    <property type="entry name" value="Sigma3 and sigma4 domains of RNA polymerase sigma factors"/>
    <property type="match status" value="2"/>
</dbReference>
<dbReference type="InterPro" id="IPR000943">
    <property type="entry name" value="RNA_pol_sigma70"/>
</dbReference>
<reference evidence="9" key="1">
    <citation type="submission" date="2024-07" db="EMBL/GenBank/DDBJ databases">
        <authorList>
            <person name="Yu S.T."/>
        </authorList>
    </citation>
    <scope>NUCLEOTIDE SEQUENCE</scope>
    <source>
        <strain evidence="9">R28</strain>
    </source>
</reference>
<evidence type="ECO:0000256" key="4">
    <source>
        <dbReference type="ARBA" id="ARBA00023163"/>
    </source>
</evidence>
<dbReference type="Gene3D" id="1.20.120.1810">
    <property type="match status" value="1"/>
</dbReference>
<feature type="domain" description="RNA polymerase sigma-70 region 2" evidence="7">
    <location>
        <begin position="156"/>
        <end position="225"/>
    </location>
</feature>
<dbReference type="PANTHER" id="PTHR30385">
    <property type="entry name" value="SIGMA FACTOR F FLAGELLAR"/>
    <property type="match status" value="1"/>
</dbReference>
<dbReference type="SUPFAM" id="SSF88946">
    <property type="entry name" value="Sigma2 domain of RNA polymerase sigma factors"/>
    <property type="match status" value="1"/>
</dbReference>
<feature type="region of interest" description="Disordered" evidence="5">
    <location>
        <begin position="1"/>
        <end position="130"/>
    </location>
</feature>
<gene>
    <name evidence="9" type="ORF">AB5J49_31765</name>
</gene>
<proteinExistence type="predicted"/>
<dbReference type="InterPro" id="IPR007627">
    <property type="entry name" value="RNA_pol_sigma70_r2"/>
</dbReference>
<keyword evidence="1" id="KW-0805">Transcription regulation</keyword>
<keyword evidence="3" id="KW-0238">DNA-binding</keyword>
<evidence type="ECO:0000259" key="8">
    <source>
        <dbReference type="Pfam" id="PF04545"/>
    </source>
</evidence>
<dbReference type="InterPro" id="IPR036388">
    <property type="entry name" value="WH-like_DNA-bd_sf"/>
</dbReference>
<name>A0AB39Q3M3_9ACTN</name>
<dbReference type="GO" id="GO:0003677">
    <property type="term" value="F:DNA binding"/>
    <property type="evidence" value="ECO:0007669"/>
    <property type="project" value="UniProtKB-KW"/>
</dbReference>
<dbReference type="InterPro" id="IPR014284">
    <property type="entry name" value="RNA_pol_sigma-70_dom"/>
</dbReference>
<dbReference type="InterPro" id="IPR014322">
    <property type="entry name" value="RNA_pol_sigma-B/F/G"/>
</dbReference>
<accession>A0AB39Q3M3</accession>
<evidence type="ECO:0000256" key="1">
    <source>
        <dbReference type="ARBA" id="ARBA00023015"/>
    </source>
</evidence>
<dbReference type="InterPro" id="IPR007630">
    <property type="entry name" value="RNA_pol_sigma70_r4"/>
</dbReference>
<feature type="compositionally biased region" description="Basic and acidic residues" evidence="5">
    <location>
        <begin position="89"/>
        <end position="110"/>
    </location>
</feature>
<keyword evidence="4" id="KW-0804">Transcription</keyword>
<dbReference type="AlphaFoldDB" id="A0AB39Q3M3"/>
<dbReference type="Pfam" id="PF04545">
    <property type="entry name" value="Sigma70_r4"/>
    <property type="match status" value="1"/>
</dbReference>
<evidence type="ECO:0000313" key="9">
    <source>
        <dbReference type="EMBL" id="XDQ37555.1"/>
    </source>
</evidence>
<dbReference type="InterPro" id="IPR013324">
    <property type="entry name" value="RNA_pol_sigma_r3/r4-like"/>
</dbReference>
<evidence type="ECO:0000259" key="7">
    <source>
        <dbReference type="Pfam" id="PF04542"/>
    </source>
</evidence>
<evidence type="ECO:0000256" key="2">
    <source>
        <dbReference type="ARBA" id="ARBA00023082"/>
    </source>
</evidence>